<keyword evidence="2" id="KW-1185">Reference proteome</keyword>
<reference evidence="1" key="2">
    <citation type="submission" date="2023-05" db="EMBL/GenBank/DDBJ databases">
        <authorList>
            <person name="Schelkunov M.I."/>
        </authorList>
    </citation>
    <scope>NUCLEOTIDE SEQUENCE</scope>
    <source>
        <strain evidence="1">Hsosn_3</strain>
        <tissue evidence="1">Leaf</tissue>
    </source>
</reference>
<proteinExistence type="predicted"/>
<comment type="caution">
    <text evidence="1">The sequence shown here is derived from an EMBL/GenBank/DDBJ whole genome shotgun (WGS) entry which is preliminary data.</text>
</comment>
<reference evidence="1" key="1">
    <citation type="submission" date="2023-02" db="EMBL/GenBank/DDBJ databases">
        <title>Genome of toxic invasive species Heracleum sosnowskyi carries increased number of genes despite the absence of recent whole-genome duplications.</title>
        <authorList>
            <person name="Schelkunov M."/>
            <person name="Shtratnikova V."/>
            <person name="Makarenko M."/>
            <person name="Klepikova A."/>
            <person name="Omelchenko D."/>
            <person name="Novikova G."/>
            <person name="Obukhova E."/>
            <person name="Bogdanov V."/>
            <person name="Penin A."/>
            <person name="Logacheva M."/>
        </authorList>
    </citation>
    <scope>NUCLEOTIDE SEQUENCE</scope>
    <source>
        <strain evidence="1">Hsosn_3</strain>
        <tissue evidence="1">Leaf</tissue>
    </source>
</reference>
<dbReference type="EMBL" id="JAUIZM010000002">
    <property type="protein sequence ID" value="KAK1399260.1"/>
    <property type="molecule type" value="Genomic_DNA"/>
</dbReference>
<dbReference type="AlphaFoldDB" id="A0AAD8J7H0"/>
<name>A0AAD8J7H0_9APIA</name>
<accession>A0AAD8J7H0</accession>
<evidence type="ECO:0008006" key="3">
    <source>
        <dbReference type="Google" id="ProtNLM"/>
    </source>
</evidence>
<dbReference type="Proteomes" id="UP001237642">
    <property type="component" value="Unassembled WGS sequence"/>
</dbReference>
<gene>
    <name evidence="1" type="ORF">POM88_009123</name>
</gene>
<evidence type="ECO:0000313" key="2">
    <source>
        <dbReference type="Proteomes" id="UP001237642"/>
    </source>
</evidence>
<organism evidence="1 2">
    <name type="scientific">Heracleum sosnowskyi</name>
    <dbReference type="NCBI Taxonomy" id="360622"/>
    <lineage>
        <taxon>Eukaryota</taxon>
        <taxon>Viridiplantae</taxon>
        <taxon>Streptophyta</taxon>
        <taxon>Embryophyta</taxon>
        <taxon>Tracheophyta</taxon>
        <taxon>Spermatophyta</taxon>
        <taxon>Magnoliopsida</taxon>
        <taxon>eudicotyledons</taxon>
        <taxon>Gunneridae</taxon>
        <taxon>Pentapetalae</taxon>
        <taxon>asterids</taxon>
        <taxon>campanulids</taxon>
        <taxon>Apiales</taxon>
        <taxon>Apiaceae</taxon>
        <taxon>Apioideae</taxon>
        <taxon>apioid superclade</taxon>
        <taxon>Tordylieae</taxon>
        <taxon>Tordyliinae</taxon>
        <taxon>Heracleum</taxon>
    </lineage>
</organism>
<protein>
    <recommendedName>
        <fullName evidence="3">CCHC-type domain-containing protein</fullName>
    </recommendedName>
</protein>
<evidence type="ECO:0000313" key="1">
    <source>
        <dbReference type="EMBL" id="KAK1399260.1"/>
    </source>
</evidence>
<sequence>MKQKNETKSQKHLRAHEVTALEAWNFRTYMDRLYDRVVRRREFLVAASNCLGNLSEQLDLIEKEQSDKFPEVGTEVSHVSNIPQITIRDPGKRITKGRPKVAKRILSGKQASQIQAKPRACRKCNGIGHDSRNCQP</sequence>